<comment type="subunit">
    <text evidence="10">Homooligomer.</text>
</comment>
<keyword evidence="8 10" id="KW-0472">Membrane</keyword>
<evidence type="ECO:0000256" key="12">
    <source>
        <dbReference type="SAM" id="MobiDB-lite"/>
    </source>
</evidence>
<comment type="subcellular location">
    <subcellularLocation>
        <location evidence="10">Mitochondrion inner membrane</location>
        <topology evidence="10">Multi-pass membrane protein</topology>
    </subcellularLocation>
</comment>
<keyword evidence="7 10" id="KW-0496">Mitochondrion</keyword>
<gene>
    <name evidence="13" type="ORF">BDN70DRAFT_927217</name>
</gene>
<accession>A0A9P6D7J6</accession>
<comment type="caution">
    <text evidence="13">The sequence shown here is derived from an EMBL/GenBank/DDBJ whole genome shotgun (WGS) entry which is preliminary data.</text>
</comment>
<evidence type="ECO:0000256" key="9">
    <source>
        <dbReference type="ARBA" id="ARBA00024807"/>
    </source>
</evidence>
<evidence type="ECO:0000256" key="3">
    <source>
        <dbReference type="ARBA" id="ARBA00022792"/>
    </source>
</evidence>
<evidence type="ECO:0000313" key="14">
    <source>
        <dbReference type="Proteomes" id="UP000807469"/>
    </source>
</evidence>
<name>A0A9P6D7J6_9AGAR</name>
<keyword evidence="4 10" id="KW-0809">Transit peptide</keyword>
<feature type="region of interest" description="Disordered" evidence="12">
    <location>
        <begin position="1"/>
        <end position="83"/>
    </location>
</feature>
<dbReference type="OrthoDB" id="5595506at2759"/>
<feature type="coiled-coil region" evidence="11">
    <location>
        <begin position="142"/>
        <end position="183"/>
    </location>
</feature>
<evidence type="ECO:0000256" key="4">
    <source>
        <dbReference type="ARBA" id="ARBA00022946"/>
    </source>
</evidence>
<organism evidence="13 14">
    <name type="scientific">Pholiota conissans</name>
    <dbReference type="NCBI Taxonomy" id="109636"/>
    <lineage>
        <taxon>Eukaryota</taxon>
        <taxon>Fungi</taxon>
        <taxon>Dikarya</taxon>
        <taxon>Basidiomycota</taxon>
        <taxon>Agaricomycotina</taxon>
        <taxon>Agaricomycetes</taxon>
        <taxon>Agaricomycetidae</taxon>
        <taxon>Agaricales</taxon>
        <taxon>Agaricineae</taxon>
        <taxon>Strophariaceae</taxon>
        <taxon>Pholiota</taxon>
    </lineage>
</organism>
<proteinExistence type="inferred from homology"/>
<keyword evidence="2 10" id="KW-0812">Transmembrane</keyword>
<dbReference type="Pfam" id="PF05546">
    <property type="entry name" value="She9_MDM33"/>
    <property type="match status" value="1"/>
</dbReference>
<feature type="compositionally biased region" description="Polar residues" evidence="12">
    <location>
        <begin position="57"/>
        <end position="75"/>
    </location>
</feature>
<comment type="similarity">
    <text evidence="1 10">Belongs to the SHE9 family.</text>
</comment>
<keyword evidence="6 11" id="KW-0175">Coiled coil</keyword>
<comment type="function">
    <text evidence="9">Required for the maintenance of the structure of the mitochondrial inner membrane. Involved in mitochondrial morphology. Causes growth arrest when highly overexpressed.</text>
</comment>
<evidence type="ECO:0000313" key="13">
    <source>
        <dbReference type="EMBL" id="KAF9485875.1"/>
    </source>
</evidence>
<evidence type="ECO:0000256" key="1">
    <source>
        <dbReference type="ARBA" id="ARBA00007472"/>
    </source>
</evidence>
<evidence type="ECO:0000256" key="6">
    <source>
        <dbReference type="ARBA" id="ARBA00023054"/>
    </source>
</evidence>
<keyword evidence="14" id="KW-1185">Reference proteome</keyword>
<dbReference type="AlphaFoldDB" id="A0A9P6D7J6"/>
<evidence type="ECO:0000256" key="8">
    <source>
        <dbReference type="ARBA" id="ARBA00023136"/>
    </source>
</evidence>
<dbReference type="EMBL" id="MU155133">
    <property type="protein sequence ID" value="KAF9485875.1"/>
    <property type="molecule type" value="Genomic_DNA"/>
</dbReference>
<keyword evidence="5 10" id="KW-1133">Transmembrane helix</keyword>
<reference evidence="13" key="1">
    <citation type="submission" date="2020-11" db="EMBL/GenBank/DDBJ databases">
        <authorList>
            <consortium name="DOE Joint Genome Institute"/>
            <person name="Ahrendt S."/>
            <person name="Riley R."/>
            <person name="Andreopoulos W."/>
            <person name="Labutti K."/>
            <person name="Pangilinan J."/>
            <person name="Ruiz-Duenas F.J."/>
            <person name="Barrasa J.M."/>
            <person name="Sanchez-Garcia M."/>
            <person name="Camarero S."/>
            <person name="Miyauchi S."/>
            <person name="Serrano A."/>
            <person name="Linde D."/>
            <person name="Babiker R."/>
            <person name="Drula E."/>
            <person name="Ayuso-Fernandez I."/>
            <person name="Pacheco R."/>
            <person name="Padilla G."/>
            <person name="Ferreira P."/>
            <person name="Barriuso J."/>
            <person name="Kellner H."/>
            <person name="Castanera R."/>
            <person name="Alfaro M."/>
            <person name="Ramirez L."/>
            <person name="Pisabarro A.G."/>
            <person name="Kuo A."/>
            <person name="Tritt A."/>
            <person name="Lipzen A."/>
            <person name="He G."/>
            <person name="Yan M."/>
            <person name="Ng V."/>
            <person name="Cullen D."/>
            <person name="Martin F."/>
            <person name="Rosso M.-N."/>
            <person name="Henrissat B."/>
            <person name="Hibbett D."/>
            <person name="Martinez A.T."/>
            <person name="Grigoriev I.V."/>
        </authorList>
    </citation>
    <scope>NUCLEOTIDE SEQUENCE</scope>
    <source>
        <strain evidence="13">CIRM-BRFM 674</strain>
    </source>
</reference>
<dbReference type="GO" id="GO:0007007">
    <property type="term" value="P:inner mitochondrial membrane organization"/>
    <property type="evidence" value="ECO:0007669"/>
    <property type="project" value="TreeGrafter"/>
</dbReference>
<evidence type="ECO:0000256" key="5">
    <source>
        <dbReference type="ARBA" id="ARBA00022989"/>
    </source>
</evidence>
<protein>
    <recommendedName>
        <fullName evidence="10">Sensitive to high expression protein 9, mitochondrial</fullName>
    </recommendedName>
</protein>
<dbReference type="Proteomes" id="UP000807469">
    <property type="component" value="Unassembled WGS sequence"/>
</dbReference>
<dbReference type="GO" id="GO:0005743">
    <property type="term" value="C:mitochondrial inner membrane"/>
    <property type="evidence" value="ECO:0007669"/>
    <property type="project" value="UniProtKB-SubCell"/>
</dbReference>
<feature type="transmembrane region" description="Helical" evidence="10">
    <location>
        <begin position="363"/>
        <end position="383"/>
    </location>
</feature>
<evidence type="ECO:0000256" key="7">
    <source>
        <dbReference type="ARBA" id="ARBA00023128"/>
    </source>
</evidence>
<feature type="compositionally biased region" description="Basic and acidic residues" evidence="12">
    <location>
        <begin position="32"/>
        <end position="41"/>
    </location>
</feature>
<feature type="transmembrane region" description="Helical" evidence="10">
    <location>
        <begin position="254"/>
        <end position="274"/>
    </location>
</feature>
<evidence type="ECO:0000256" key="10">
    <source>
        <dbReference type="RuleBase" id="RU364128"/>
    </source>
</evidence>
<keyword evidence="3 10" id="KW-0999">Mitochondrion inner membrane</keyword>
<evidence type="ECO:0000256" key="11">
    <source>
        <dbReference type="SAM" id="Coils"/>
    </source>
</evidence>
<dbReference type="InterPro" id="IPR008839">
    <property type="entry name" value="MDM33_fungi"/>
</dbReference>
<evidence type="ECO:0000256" key="2">
    <source>
        <dbReference type="ARBA" id="ARBA00022692"/>
    </source>
</evidence>
<sequence>MLRRPLSKPSVFRQFSSSSAIWNARPPQAVTQEKRAQDVQHLDNASTPTPPEDFRTESPSPTHPDVNSSTRSGPSDTHEALPPYDLELVKQRIRTWSENAAIALRNKVDDFTASTQTTFSQLGSELNRVTGYDEIEVLKRGIVEQEERINMTREAAKKAKQALDEAVARRSNSQREVNDLLSRKSSWHDSDVGRFTTLVRQDHLYEQEEARAKIIVEETESAVEKEFSQLLRAILARYHEEQVWSDKIRSASTYGSLAALGLNMLVFIIAIIIVEPWKRRRLAQTFERKLEELSGENEVRLGASMQSISQQIDEQAKMLETLKEEVSTKMELAVKSQPLPVTQIQEPAPCVDILSWHISHRQLEMAAVGAGAFAIGILSNLLLGR</sequence>
<dbReference type="PANTHER" id="PTHR31961:SF3">
    <property type="entry name" value="SENSITIVE TO HIGH EXPRESSION PROTEIN 9, MITOCHONDRIAL"/>
    <property type="match status" value="1"/>
</dbReference>
<dbReference type="PANTHER" id="PTHR31961">
    <property type="entry name" value="SENSITIVE TO HIGH EXPRESSION PROTEIN 9, MITOCHONDRIAL"/>
    <property type="match status" value="1"/>
</dbReference>